<sequence>MAKALREARAGQGSVLLVEGRVGMGKSSLLGEAAGAAEWARFPVGRGAADELDLAPLAPLRSALQEISGAPLAIGHTDTPASADMRLLMVRQLAEPLEGLVAQGPALLVLDDLQWADPLTLLAIRSLVRELASYPLVWMLSRTTEGAPASPLDNLYDRLERDDATRIMLEALDDQAVAEVAADVLGAVPAPDVLAVAALAEGLPFLLVESLEQLSSEGLVEVAGGHARLASEQLPRVQMITRKRIDELSPQTRNLLQVAAILGRTVPVRDLATMLGKPISGLISKLDEAMAAGILVAGADQLAFRHELLQHAVLETLTPPVRLALHREAGQMLLDSRGSAVPAAPHLIKSALPGDAGAVRGLDRAAREVLATSPHTALELAMRAVEISDLTDPDRFDRIATAVHALTVTGQVPEAIQLAREALGTASPGRGLRLRCALAYTLLLSGRPADAVAEAEDVLARRDVSDDLRGVAEAALFWGLLSLSDFWKGRRRAEAVLADREPRDDTALVGAHMVLGQFAMVDGKVSESFSHLEEAVRIAGTGAVEAIERPFPRMLLSLNHKFMRQFAEAESSIETLAEEIEALGQTVQAAQPAFFRSCLRLAEGRLDDAVAEAQAGLTIAEELGTHGFDLAGLYVLAIVSVRRGDLESAARYIDRYQCERGDSGMMYGAAWGRWARAVVAEGQGEPDRAMEVIRIAYTDARERRWTLLVEPAAAAWMTRLALATENRRYAEEIVEVAESLARDNAGFPVLAAAAAHACGVLHRDTTALTRAAADLPDPWGRASAAEDLGVVLLEGPGRRSRQAAVDSLECALDHYDRIGASRDAARVRARLRELGVRRRHWTRADRPNTGWDSLTETERAVAALIAKGLTNRQAAAQMFLSPHTVSTHLRHVFSKLGIASRVELARLTVKGHLIDSPDGGDA</sequence>
<protein>
    <submittedName>
        <fullName evidence="4">LuxR family transcriptional regulator</fullName>
    </submittedName>
</protein>
<dbReference type="Proteomes" id="UP000650628">
    <property type="component" value="Unassembled WGS sequence"/>
</dbReference>
<dbReference type="GO" id="GO:0003677">
    <property type="term" value="F:DNA binding"/>
    <property type="evidence" value="ECO:0007669"/>
    <property type="project" value="InterPro"/>
</dbReference>
<accession>A0A8J3TKI5</accession>
<dbReference type="PROSITE" id="PS50043">
    <property type="entry name" value="HTH_LUXR_2"/>
    <property type="match status" value="1"/>
</dbReference>
<keyword evidence="5" id="KW-1185">Reference proteome</keyword>
<dbReference type="SUPFAM" id="SSF46894">
    <property type="entry name" value="C-terminal effector domain of the bipartite response regulators"/>
    <property type="match status" value="1"/>
</dbReference>
<evidence type="ECO:0000313" key="4">
    <source>
        <dbReference type="EMBL" id="GII27407.1"/>
    </source>
</evidence>
<dbReference type="GO" id="GO:0005737">
    <property type="term" value="C:cytoplasm"/>
    <property type="evidence" value="ECO:0007669"/>
    <property type="project" value="TreeGrafter"/>
</dbReference>
<dbReference type="InterPro" id="IPR036388">
    <property type="entry name" value="WH-like_DNA-bd_sf"/>
</dbReference>
<dbReference type="GO" id="GO:0006355">
    <property type="term" value="P:regulation of DNA-templated transcription"/>
    <property type="evidence" value="ECO:0007669"/>
    <property type="project" value="InterPro"/>
</dbReference>
<dbReference type="Pfam" id="PF13191">
    <property type="entry name" value="AAA_16"/>
    <property type="match status" value="1"/>
</dbReference>
<gene>
    <name evidence="4" type="ORF">Pmi06nite_08490</name>
</gene>
<dbReference type="SMART" id="SM00421">
    <property type="entry name" value="HTH_LUXR"/>
    <property type="match status" value="1"/>
</dbReference>
<dbReference type="PANTHER" id="PTHR16305">
    <property type="entry name" value="TESTICULAR SOLUBLE ADENYLYL CYCLASE"/>
    <property type="match status" value="1"/>
</dbReference>
<dbReference type="PANTHER" id="PTHR16305:SF35">
    <property type="entry name" value="TRANSCRIPTIONAL ACTIVATOR DOMAIN"/>
    <property type="match status" value="1"/>
</dbReference>
<feature type="domain" description="HTH luxR-type" evidence="3">
    <location>
        <begin position="847"/>
        <end position="912"/>
    </location>
</feature>
<organism evidence="4 5">
    <name type="scientific">Planotetraspora mira</name>
    <dbReference type="NCBI Taxonomy" id="58121"/>
    <lineage>
        <taxon>Bacteria</taxon>
        <taxon>Bacillati</taxon>
        <taxon>Actinomycetota</taxon>
        <taxon>Actinomycetes</taxon>
        <taxon>Streptosporangiales</taxon>
        <taxon>Streptosporangiaceae</taxon>
        <taxon>Planotetraspora</taxon>
    </lineage>
</organism>
<evidence type="ECO:0000259" key="3">
    <source>
        <dbReference type="PROSITE" id="PS50043"/>
    </source>
</evidence>
<dbReference type="InterPro" id="IPR011990">
    <property type="entry name" value="TPR-like_helical_dom_sf"/>
</dbReference>
<evidence type="ECO:0000256" key="2">
    <source>
        <dbReference type="ARBA" id="ARBA00022840"/>
    </source>
</evidence>
<dbReference type="EMBL" id="BOOO01000004">
    <property type="protein sequence ID" value="GII27407.1"/>
    <property type="molecule type" value="Genomic_DNA"/>
</dbReference>
<dbReference type="PRINTS" id="PR00038">
    <property type="entry name" value="HTHLUXR"/>
</dbReference>
<dbReference type="SUPFAM" id="SSF48452">
    <property type="entry name" value="TPR-like"/>
    <property type="match status" value="2"/>
</dbReference>
<dbReference type="InterPro" id="IPR027417">
    <property type="entry name" value="P-loop_NTPase"/>
</dbReference>
<dbReference type="CDD" id="cd06170">
    <property type="entry name" value="LuxR_C_like"/>
    <property type="match status" value="1"/>
</dbReference>
<evidence type="ECO:0000313" key="5">
    <source>
        <dbReference type="Proteomes" id="UP000650628"/>
    </source>
</evidence>
<dbReference type="GO" id="GO:0004016">
    <property type="term" value="F:adenylate cyclase activity"/>
    <property type="evidence" value="ECO:0007669"/>
    <property type="project" value="TreeGrafter"/>
</dbReference>
<dbReference type="Gene3D" id="1.10.10.10">
    <property type="entry name" value="Winged helix-like DNA-binding domain superfamily/Winged helix DNA-binding domain"/>
    <property type="match status" value="1"/>
</dbReference>
<dbReference type="InterPro" id="IPR016032">
    <property type="entry name" value="Sig_transdc_resp-reg_C-effctor"/>
</dbReference>
<dbReference type="GO" id="GO:0005524">
    <property type="term" value="F:ATP binding"/>
    <property type="evidence" value="ECO:0007669"/>
    <property type="project" value="UniProtKB-KW"/>
</dbReference>
<comment type="caution">
    <text evidence="4">The sequence shown here is derived from an EMBL/GenBank/DDBJ whole genome shotgun (WGS) entry which is preliminary data.</text>
</comment>
<dbReference type="AlphaFoldDB" id="A0A8J3TKI5"/>
<proteinExistence type="predicted"/>
<dbReference type="Gene3D" id="1.25.40.10">
    <property type="entry name" value="Tetratricopeptide repeat domain"/>
    <property type="match status" value="1"/>
</dbReference>
<dbReference type="Pfam" id="PF00196">
    <property type="entry name" value="GerE"/>
    <property type="match status" value="1"/>
</dbReference>
<evidence type="ECO:0000256" key="1">
    <source>
        <dbReference type="ARBA" id="ARBA00022741"/>
    </source>
</evidence>
<reference evidence="4 5" key="1">
    <citation type="submission" date="2021-01" db="EMBL/GenBank/DDBJ databases">
        <title>Whole genome shotgun sequence of Planotetraspora mira NBRC 15435.</title>
        <authorList>
            <person name="Komaki H."/>
            <person name="Tamura T."/>
        </authorList>
    </citation>
    <scope>NUCLEOTIDE SEQUENCE [LARGE SCALE GENOMIC DNA]</scope>
    <source>
        <strain evidence="4 5">NBRC 15435</strain>
    </source>
</reference>
<keyword evidence="2" id="KW-0067">ATP-binding</keyword>
<dbReference type="InterPro" id="IPR041664">
    <property type="entry name" value="AAA_16"/>
</dbReference>
<name>A0A8J3TKI5_9ACTN</name>
<dbReference type="InterPro" id="IPR000792">
    <property type="entry name" value="Tscrpt_reg_LuxR_C"/>
</dbReference>
<dbReference type="SUPFAM" id="SSF52540">
    <property type="entry name" value="P-loop containing nucleoside triphosphate hydrolases"/>
    <property type="match status" value="1"/>
</dbReference>
<keyword evidence="1" id="KW-0547">Nucleotide-binding</keyword>